<proteinExistence type="predicted"/>
<organism evidence="1 2">
    <name type="scientific">Linderina macrospora</name>
    <dbReference type="NCBI Taxonomy" id="4868"/>
    <lineage>
        <taxon>Eukaryota</taxon>
        <taxon>Fungi</taxon>
        <taxon>Fungi incertae sedis</taxon>
        <taxon>Zoopagomycota</taxon>
        <taxon>Kickxellomycotina</taxon>
        <taxon>Kickxellomycetes</taxon>
        <taxon>Kickxellales</taxon>
        <taxon>Kickxellaceae</taxon>
        <taxon>Linderina</taxon>
    </lineage>
</organism>
<keyword evidence="2" id="KW-1185">Reference proteome</keyword>
<comment type="caution">
    <text evidence="1">The sequence shown here is derived from an EMBL/GenBank/DDBJ whole genome shotgun (WGS) entry which is preliminary data.</text>
</comment>
<evidence type="ECO:0000313" key="1">
    <source>
        <dbReference type="EMBL" id="KAJ1938269.1"/>
    </source>
</evidence>
<dbReference type="EMBL" id="JANBPW010003234">
    <property type="protein sequence ID" value="KAJ1938269.1"/>
    <property type="molecule type" value="Genomic_DNA"/>
</dbReference>
<accession>A0ACC1J5M9</accession>
<name>A0ACC1J5M9_9FUNG</name>
<dbReference type="Proteomes" id="UP001150603">
    <property type="component" value="Unassembled WGS sequence"/>
</dbReference>
<sequence>MSTAEGDRRGGAFSKGNVEETAADFSDSDNGSELSDSGPAPRSLRQATAKKGKKGKSQLQQQPKKKRTDEDSDDEIKQATLKRSEKYQRGVVPGAKKKEKVQVKSKKALHKVQHEQNRREQAILDAARAEVLMTEEA</sequence>
<reference evidence="1" key="1">
    <citation type="submission" date="2022-07" db="EMBL/GenBank/DDBJ databases">
        <title>Phylogenomic reconstructions and comparative analyses of Kickxellomycotina fungi.</title>
        <authorList>
            <person name="Reynolds N.K."/>
            <person name="Stajich J.E."/>
            <person name="Barry K."/>
            <person name="Grigoriev I.V."/>
            <person name="Crous P."/>
            <person name="Smith M.E."/>
        </authorList>
    </citation>
    <scope>NUCLEOTIDE SEQUENCE</scope>
    <source>
        <strain evidence="1">NRRL 5244</strain>
    </source>
</reference>
<gene>
    <name evidence="1" type="ORF">FBU59_004491</name>
</gene>
<feature type="non-terminal residue" evidence="1">
    <location>
        <position position="137"/>
    </location>
</feature>
<evidence type="ECO:0000313" key="2">
    <source>
        <dbReference type="Proteomes" id="UP001150603"/>
    </source>
</evidence>
<protein>
    <submittedName>
        <fullName evidence="1">Uncharacterized protein</fullName>
    </submittedName>
</protein>